<dbReference type="Proteomes" id="UP001497512">
    <property type="component" value="Chromosome 7"/>
</dbReference>
<dbReference type="InterPro" id="IPR036858">
    <property type="entry name" value="Cyclin-dep_kinase_reg-sub_sf"/>
</dbReference>
<accession>A0ABP0UVR5</accession>
<keyword evidence="2 4" id="KW-0132">Cell division</keyword>
<keyword evidence="3 4" id="KW-0131">Cell cycle</keyword>
<keyword evidence="6" id="KW-1185">Reference proteome</keyword>
<dbReference type="InterPro" id="IPR000789">
    <property type="entry name" value="Cyclin-dep_kinase_reg-sub"/>
</dbReference>
<evidence type="ECO:0000256" key="3">
    <source>
        <dbReference type="ARBA" id="ARBA00023306"/>
    </source>
</evidence>
<evidence type="ECO:0000256" key="4">
    <source>
        <dbReference type="RuleBase" id="RU311113"/>
    </source>
</evidence>
<evidence type="ECO:0000313" key="6">
    <source>
        <dbReference type="Proteomes" id="UP001497512"/>
    </source>
</evidence>
<dbReference type="Pfam" id="PF01111">
    <property type="entry name" value="CKS"/>
    <property type="match status" value="1"/>
</dbReference>
<dbReference type="Gene3D" id="3.30.170.10">
    <property type="entry name" value="Cyclin-dependent kinase, regulatory subunit"/>
    <property type="match status" value="1"/>
</dbReference>
<reference evidence="5" key="1">
    <citation type="submission" date="2024-02" db="EMBL/GenBank/DDBJ databases">
        <authorList>
            <consortium name="ELIXIR-Norway"/>
            <consortium name="Elixir Norway"/>
        </authorList>
    </citation>
    <scope>NUCLEOTIDE SEQUENCE</scope>
</reference>
<comment type="function">
    <text evidence="4">Binds to the catalytic subunit of the cyclin dependent kinases and is essential for their biological function.</text>
</comment>
<evidence type="ECO:0000256" key="2">
    <source>
        <dbReference type="ARBA" id="ARBA00022618"/>
    </source>
</evidence>
<evidence type="ECO:0000313" key="5">
    <source>
        <dbReference type="EMBL" id="CAK9231481.1"/>
    </source>
</evidence>
<dbReference type="PANTHER" id="PTHR23415">
    <property type="entry name" value="CYCLIN-DEPENDENT KINASES REGULATORY SUBUNIT/60S RIBOSOME SUBUNIT BIOGENESIS PROTEIN NIP7"/>
    <property type="match status" value="1"/>
</dbReference>
<proteinExistence type="inferred from homology"/>
<dbReference type="PRINTS" id="PR00296">
    <property type="entry name" value="CYCLINKINASE"/>
</dbReference>
<organism evidence="5 6">
    <name type="scientific">Sphagnum troendelagicum</name>
    <dbReference type="NCBI Taxonomy" id="128251"/>
    <lineage>
        <taxon>Eukaryota</taxon>
        <taxon>Viridiplantae</taxon>
        <taxon>Streptophyta</taxon>
        <taxon>Embryophyta</taxon>
        <taxon>Bryophyta</taxon>
        <taxon>Sphagnophytina</taxon>
        <taxon>Sphagnopsida</taxon>
        <taxon>Sphagnales</taxon>
        <taxon>Sphagnaceae</taxon>
        <taxon>Sphagnum</taxon>
    </lineage>
</organism>
<name>A0ABP0UVR5_9BRYO</name>
<evidence type="ECO:0000256" key="1">
    <source>
        <dbReference type="ARBA" id="ARBA00007782"/>
    </source>
</evidence>
<sequence>MPQIEYSEKYFDDVNEYRHVVLPPDIAKLLPKNRLLSEVEWRGIGVQQSRGWVHYAIHRPEPHIMLFRRPLGYPAQNQALANNATAQASMRA</sequence>
<gene>
    <name evidence="5" type="ORF">CSSPTR1EN2_LOCUS20660</name>
</gene>
<dbReference type="EMBL" id="OZ019899">
    <property type="protein sequence ID" value="CAK9231481.1"/>
    <property type="molecule type" value="Genomic_DNA"/>
</dbReference>
<comment type="similarity">
    <text evidence="1 4">Belongs to the CKS family.</text>
</comment>
<dbReference type="SMART" id="SM01084">
    <property type="entry name" value="CKS"/>
    <property type="match status" value="1"/>
</dbReference>
<dbReference type="SUPFAM" id="SSF55637">
    <property type="entry name" value="Cell cycle regulatory proteins"/>
    <property type="match status" value="1"/>
</dbReference>
<protein>
    <recommendedName>
        <fullName evidence="4">Cyclin-dependent kinases regulatory subunit</fullName>
    </recommendedName>
</protein>